<dbReference type="OrthoDB" id="34166at2"/>
<dbReference type="CDD" id="cd19367">
    <property type="entry name" value="TenA_C_ScTHI20-like"/>
    <property type="match status" value="1"/>
</dbReference>
<feature type="domain" description="Thiaminase-2/PQQC" evidence="2">
    <location>
        <begin position="10"/>
        <end position="217"/>
    </location>
</feature>
<dbReference type="GO" id="GO:0050334">
    <property type="term" value="F:thiaminase activity"/>
    <property type="evidence" value="ECO:0007669"/>
    <property type="project" value="UniProtKB-EC"/>
</dbReference>
<dbReference type="InterPro" id="IPR027574">
    <property type="entry name" value="Thiaminase_II"/>
</dbReference>
<dbReference type="RefSeq" id="WP_115217862.1">
    <property type="nucleotide sequence ID" value="NZ_UHIA01000003.1"/>
</dbReference>
<dbReference type="Proteomes" id="UP000254575">
    <property type="component" value="Unassembled WGS sequence"/>
</dbReference>
<keyword evidence="1" id="KW-0784">Thiamine biosynthesis</keyword>
<name>A0A380MJC4_9GAMM</name>
<dbReference type="AlphaFoldDB" id="A0A380MJC4"/>
<dbReference type="SUPFAM" id="SSF48613">
    <property type="entry name" value="Heme oxygenase-like"/>
    <property type="match status" value="1"/>
</dbReference>
<dbReference type="InterPro" id="IPR050967">
    <property type="entry name" value="Thiamine_Salvage_TenA"/>
</dbReference>
<dbReference type="PANTHER" id="PTHR43198">
    <property type="entry name" value="BIFUNCTIONAL TH2 PROTEIN"/>
    <property type="match status" value="1"/>
</dbReference>
<organism evidence="3 4">
    <name type="scientific">Suttonella indologenes</name>
    <dbReference type="NCBI Taxonomy" id="13276"/>
    <lineage>
        <taxon>Bacteria</taxon>
        <taxon>Pseudomonadati</taxon>
        <taxon>Pseudomonadota</taxon>
        <taxon>Gammaproteobacteria</taxon>
        <taxon>Cardiobacteriales</taxon>
        <taxon>Cardiobacteriaceae</taxon>
        <taxon>Suttonella</taxon>
    </lineage>
</organism>
<keyword evidence="4" id="KW-1185">Reference proteome</keyword>
<dbReference type="EMBL" id="UHIA01000003">
    <property type="protein sequence ID" value="SUO92496.1"/>
    <property type="molecule type" value="Genomic_DNA"/>
</dbReference>
<evidence type="ECO:0000313" key="3">
    <source>
        <dbReference type="EMBL" id="SUO92496.1"/>
    </source>
</evidence>
<comment type="function">
    <text evidence="1">Catalyzes an amino-pyrimidine hydrolysis reaction at the C5' of the pyrimidine moiety of thiamine compounds, a reaction that is part of a thiamine salvage pathway.</text>
</comment>
<dbReference type="Pfam" id="PF03070">
    <property type="entry name" value="TENA_THI-4"/>
    <property type="match status" value="1"/>
</dbReference>
<sequence>MSFFEQLKTQAQQEWQAYTQHEFLRQLAQGTLAEESFQHYLKQDYLFLRHFTRAWGLAIYKSRRIEDMRYAQAGINAMLDTEIALHIEYCRQWGISEEQLHQEPEASACVAYTRYVLDCGASGDLLSLHVALLPCLIGYAESVDWILAQAFTVLENNPYRPWIEMYASAEYREAVDYAKRHLDKLAADITAAQQQSLLTVFKTATRMEEAFWEMGLQRLM</sequence>
<protein>
    <recommendedName>
        <fullName evidence="1">Aminopyrimidine aminohydrolase</fullName>
        <ecNumber evidence="1">3.5.99.2</ecNumber>
    </recommendedName>
</protein>
<dbReference type="GO" id="GO:0009228">
    <property type="term" value="P:thiamine biosynthetic process"/>
    <property type="evidence" value="ECO:0007669"/>
    <property type="project" value="UniProtKB-KW"/>
</dbReference>
<dbReference type="PANTHER" id="PTHR43198:SF2">
    <property type="entry name" value="SI:CH1073-67J19.1-RELATED"/>
    <property type="match status" value="1"/>
</dbReference>
<comment type="catalytic activity">
    <reaction evidence="1">
        <text>4-amino-5-aminomethyl-2-methylpyrimidine + H2O = 4-amino-5-hydroxymethyl-2-methylpyrimidine + NH4(+)</text>
        <dbReference type="Rhea" id="RHEA:31799"/>
        <dbReference type="ChEBI" id="CHEBI:15377"/>
        <dbReference type="ChEBI" id="CHEBI:16892"/>
        <dbReference type="ChEBI" id="CHEBI:28938"/>
        <dbReference type="ChEBI" id="CHEBI:63416"/>
        <dbReference type="EC" id="3.5.99.2"/>
    </reaction>
</comment>
<dbReference type="UniPathway" id="UPA00060"/>
<dbReference type="GO" id="GO:0005829">
    <property type="term" value="C:cytosol"/>
    <property type="evidence" value="ECO:0007669"/>
    <property type="project" value="TreeGrafter"/>
</dbReference>
<dbReference type="GO" id="GO:0009229">
    <property type="term" value="P:thiamine diphosphate biosynthetic process"/>
    <property type="evidence" value="ECO:0007669"/>
    <property type="project" value="UniProtKB-UniPathway"/>
</dbReference>
<dbReference type="NCBIfam" id="TIGR04306">
    <property type="entry name" value="salvage_TenA"/>
    <property type="match status" value="1"/>
</dbReference>
<gene>
    <name evidence="3" type="primary">tenA</name>
    <name evidence="3" type="ORF">NCTC10717_00583</name>
</gene>
<keyword evidence="1 3" id="KW-0378">Hydrolase</keyword>
<dbReference type="InterPro" id="IPR016084">
    <property type="entry name" value="Haem_Oase-like_multi-hlx"/>
</dbReference>
<evidence type="ECO:0000313" key="4">
    <source>
        <dbReference type="Proteomes" id="UP000254575"/>
    </source>
</evidence>
<reference evidence="3 4" key="1">
    <citation type="submission" date="2018-06" db="EMBL/GenBank/DDBJ databases">
        <authorList>
            <consortium name="Pathogen Informatics"/>
            <person name="Doyle S."/>
        </authorList>
    </citation>
    <scope>NUCLEOTIDE SEQUENCE [LARGE SCALE GENOMIC DNA]</scope>
    <source>
        <strain evidence="3 4">NCTC10717</strain>
    </source>
</reference>
<dbReference type="EC" id="3.5.99.2" evidence="1"/>
<dbReference type="Gene3D" id="1.20.910.10">
    <property type="entry name" value="Heme oxygenase-like"/>
    <property type="match status" value="1"/>
</dbReference>
<comment type="similarity">
    <text evidence="1">Belongs to the TenA family.</text>
</comment>
<comment type="pathway">
    <text evidence="1">Cofactor biosynthesis; thiamine diphosphate biosynthesis.</text>
</comment>
<dbReference type="InterPro" id="IPR004305">
    <property type="entry name" value="Thiaminase-2/PQQC"/>
</dbReference>
<proteinExistence type="inferred from homology"/>
<evidence type="ECO:0000259" key="2">
    <source>
        <dbReference type="Pfam" id="PF03070"/>
    </source>
</evidence>
<accession>A0A380MJC4</accession>
<comment type="catalytic activity">
    <reaction evidence="1">
        <text>thiamine + H2O = 5-(2-hydroxyethyl)-4-methylthiazole + 4-amino-5-hydroxymethyl-2-methylpyrimidine + H(+)</text>
        <dbReference type="Rhea" id="RHEA:17509"/>
        <dbReference type="ChEBI" id="CHEBI:15377"/>
        <dbReference type="ChEBI" id="CHEBI:15378"/>
        <dbReference type="ChEBI" id="CHEBI:16892"/>
        <dbReference type="ChEBI" id="CHEBI:17957"/>
        <dbReference type="ChEBI" id="CHEBI:18385"/>
        <dbReference type="EC" id="3.5.99.2"/>
    </reaction>
</comment>
<evidence type="ECO:0000256" key="1">
    <source>
        <dbReference type="RuleBase" id="RU363093"/>
    </source>
</evidence>